<protein>
    <submittedName>
        <fullName evidence="3">Uncharacterized protein</fullName>
    </submittedName>
</protein>
<feature type="transmembrane region" description="Helical" evidence="2">
    <location>
        <begin position="41"/>
        <end position="62"/>
    </location>
</feature>
<gene>
    <name evidence="3" type="ORF">K3248_01390</name>
</gene>
<dbReference type="Proteomes" id="UP000746918">
    <property type="component" value="Unassembled WGS sequence"/>
</dbReference>
<feature type="region of interest" description="Disordered" evidence="1">
    <location>
        <begin position="1"/>
        <end position="24"/>
    </location>
</feature>
<keyword evidence="2" id="KW-0472">Membrane</keyword>
<proteinExistence type="predicted"/>
<keyword evidence="4" id="KW-1185">Reference proteome</keyword>
<feature type="compositionally biased region" description="Basic and acidic residues" evidence="1">
    <location>
        <begin position="1"/>
        <end position="18"/>
    </location>
</feature>
<comment type="caution">
    <text evidence="3">The sequence shown here is derived from an EMBL/GenBank/DDBJ whole genome shotgun (WGS) entry which is preliminary data.</text>
</comment>
<dbReference type="EMBL" id="JAIFRO010000001">
    <property type="protein sequence ID" value="MBX4335264.1"/>
    <property type="molecule type" value="Genomic_DNA"/>
</dbReference>
<keyword evidence="2" id="KW-0812">Transmembrane</keyword>
<sequence>MMDKKQTQSLKEDSHKEQCALPQDHPLDPAVERVRKKLMRLMIASISITLILLFAVLVGIVYKIMTTPSTSKQTHSFSSHEKNAQTAHYTLSFPKNTQILSQSLSGNYLIFKILTPERKIKFMFYNYLTNTLTTVLTLEEKEETSSL</sequence>
<reference evidence="3 4" key="1">
    <citation type="submission" date="2021-08" db="EMBL/GenBank/DDBJ databases">
        <title>Bartonella raoulti 094 sp. nov.</title>
        <authorList>
            <person name="Zgheib R."/>
            <person name="Hammoud A."/>
        </authorList>
    </citation>
    <scope>NUCLEOTIDE SEQUENCE [LARGE SCALE GENOMIC DNA]</scope>
    <source>
        <strain evidence="3 4">094</strain>
    </source>
</reference>
<accession>A0ABS7I3L5</accession>
<evidence type="ECO:0000256" key="1">
    <source>
        <dbReference type="SAM" id="MobiDB-lite"/>
    </source>
</evidence>
<evidence type="ECO:0000313" key="4">
    <source>
        <dbReference type="Proteomes" id="UP000746918"/>
    </source>
</evidence>
<evidence type="ECO:0000313" key="3">
    <source>
        <dbReference type="EMBL" id="MBX4335264.1"/>
    </source>
</evidence>
<name>A0ABS7I3L5_9HYPH</name>
<dbReference type="RefSeq" id="WP_220716589.1">
    <property type="nucleotide sequence ID" value="NZ_JAIFRO010000001.1"/>
</dbReference>
<keyword evidence="2" id="KW-1133">Transmembrane helix</keyword>
<evidence type="ECO:0000256" key="2">
    <source>
        <dbReference type="SAM" id="Phobius"/>
    </source>
</evidence>
<organism evidence="3 4">
    <name type="scientific">Bartonella raoultii</name>
    <dbReference type="NCBI Taxonomy" id="1457020"/>
    <lineage>
        <taxon>Bacteria</taxon>
        <taxon>Pseudomonadati</taxon>
        <taxon>Pseudomonadota</taxon>
        <taxon>Alphaproteobacteria</taxon>
        <taxon>Hyphomicrobiales</taxon>
        <taxon>Bartonellaceae</taxon>
        <taxon>Bartonella</taxon>
    </lineage>
</organism>